<accession>A0A3L6EVX1</accession>
<protein>
    <submittedName>
        <fullName evidence="3">Callose synthase 12</fullName>
    </submittedName>
</protein>
<reference evidence="3" key="1">
    <citation type="journal article" date="2018" name="Nat. Genet.">
        <title>Extensive intraspecific gene order and gene structural variations between Mo17 and other maize genomes.</title>
        <authorList>
            <person name="Sun S."/>
            <person name="Zhou Y."/>
            <person name="Chen J."/>
            <person name="Shi J."/>
            <person name="Zhao H."/>
            <person name="Zhao H."/>
            <person name="Song W."/>
            <person name="Zhang M."/>
            <person name="Cui Y."/>
            <person name="Dong X."/>
            <person name="Liu H."/>
            <person name="Ma X."/>
            <person name="Jiao Y."/>
            <person name="Wang B."/>
            <person name="Wei X."/>
            <person name="Stein J.C."/>
            <person name="Glaubitz J.C."/>
            <person name="Lu F."/>
            <person name="Yu G."/>
            <person name="Liang C."/>
            <person name="Fengler K."/>
            <person name="Li B."/>
            <person name="Rafalski A."/>
            <person name="Schnable P.S."/>
            <person name="Ware D.H."/>
            <person name="Buckler E.S."/>
            <person name="Lai J."/>
        </authorList>
    </citation>
    <scope>NUCLEOTIDE SEQUENCE [LARGE SCALE GENOMIC DNA]</scope>
    <source>
        <tissue evidence="3">Seedling</tissue>
    </source>
</reference>
<evidence type="ECO:0000313" key="3">
    <source>
        <dbReference type="EMBL" id="PWZ24733.1"/>
    </source>
</evidence>
<dbReference type="PANTHER" id="PTHR12741">
    <property type="entry name" value="LYST-INTERACTING PROTEIN LIP5 DOPAMINE RESPONSIVE PROTEIN DRG-1"/>
    <property type="match status" value="1"/>
</dbReference>
<dbReference type="AlphaFoldDB" id="A0A3L6EVX1"/>
<organism evidence="3">
    <name type="scientific">Zea mays</name>
    <name type="common">Maize</name>
    <dbReference type="NCBI Taxonomy" id="4577"/>
    <lineage>
        <taxon>Eukaryota</taxon>
        <taxon>Viridiplantae</taxon>
        <taxon>Streptophyta</taxon>
        <taxon>Embryophyta</taxon>
        <taxon>Tracheophyta</taxon>
        <taxon>Spermatophyta</taxon>
        <taxon>Magnoliopsida</taxon>
        <taxon>Liliopsida</taxon>
        <taxon>Poales</taxon>
        <taxon>Poaceae</taxon>
        <taxon>PACMAD clade</taxon>
        <taxon>Panicoideae</taxon>
        <taxon>Andropogonodae</taxon>
        <taxon>Andropogoneae</taxon>
        <taxon>Tripsacinae</taxon>
        <taxon>Zea</taxon>
    </lineage>
</organism>
<evidence type="ECO:0000256" key="1">
    <source>
        <dbReference type="SAM" id="MobiDB-lite"/>
    </source>
</evidence>
<dbReference type="Proteomes" id="UP000251960">
    <property type="component" value="Chromosome 5"/>
</dbReference>
<dbReference type="InterPro" id="IPR026899">
    <property type="entry name" value="FKS1-like_dom1"/>
</dbReference>
<dbReference type="ExpressionAtlas" id="A0A3L6EVX1">
    <property type="expression patterns" value="baseline"/>
</dbReference>
<dbReference type="PANTHER" id="PTHR12741:SF90">
    <property type="entry name" value="1,3-BETA-GLUCAN SYNTHASE"/>
    <property type="match status" value="1"/>
</dbReference>
<gene>
    <name evidence="3" type="primary">CALS12_2</name>
    <name evidence="3" type="ORF">Zm00014a_008331</name>
</gene>
<feature type="region of interest" description="Disordered" evidence="1">
    <location>
        <begin position="111"/>
        <end position="147"/>
    </location>
</feature>
<evidence type="ECO:0000259" key="2">
    <source>
        <dbReference type="SMART" id="SM01205"/>
    </source>
</evidence>
<sequence length="457" mass="51083">MKKKLEKESSLDWEKYMKDNNKILGGSVLRHKVHFTWSNQEDNAELYVNTTAFESQETTMSDVWYEVLSVLHLMAMVCLQQANTLLLPRRQLPVDLAEENLKALSLPALGQSSSSIPHRRTPIPLLSRPETLSSGNRRPRPPISSPETLSLPSTLAVLEFSILIRSDSEVRTAAAALRAVGGLRPPPFSLWRADQDLMEWLGAFFGFQRDNGEAANLRFMPKCLCYIYNHMATELHRILEGFIDTAMGRPANPAVHGENTFLVRVVTPLLGTTIKMSNQTETRVEDLLSRSKWNNNSASTSSVSTRQIFPGTSSSVVEPAAPIDKEKLSSQLRELQNSRKTTASARSMQSFREQLPAFSMREGFLKAVAANQLLRIHCSSDNVTQLMHYFPCSGGLSLGIEKDRASTAAMGFVDDSKGDELLSFTHEQRGFCTFFTSVDHLLGTRRKEFLQSVLLSK</sequence>
<proteinExistence type="predicted"/>
<dbReference type="EMBL" id="NCVQ01000006">
    <property type="protein sequence ID" value="PWZ24733.1"/>
    <property type="molecule type" value="Genomic_DNA"/>
</dbReference>
<dbReference type="Pfam" id="PF14288">
    <property type="entry name" value="FKS1_dom1"/>
    <property type="match status" value="1"/>
</dbReference>
<comment type="caution">
    <text evidence="3">The sequence shown here is derived from an EMBL/GenBank/DDBJ whole genome shotgun (WGS) entry which is preliminary data.</text>
</comment>
<dbReference type="SMART" id="SM01205">
    <property type="entry name" value="FKS1_dom1"/>
    <property type="match status" value="1"/>
</dbReference>
<feature type="domain" description="1,3-beta-glucan synthase component FKS1-like" evidence="2">
    <location>
        <begin position="212"/>
        <end position="296"/>
    </location>
</feature>
<name>A0A3L6EVX1_MAIZE</name>